<accession>A0AA39P4A0</accession>
<comment type="caution">
    <text evidence="1">The sequence shown here is derived from an EMBL/GenBank/DDBJ whole genome shotgun (WGS) entry which is preliminary data.</text>
</comment>
<protein>
    <submittedName>
        <fullName evidence="1">Uncharacterized protein</fullName>
    </submittedName>
</protein>
<dbReference type="AlphaFoldDB" id="A0AA39P4A0"/>
<reference evidence="1" key="1">
    <citation type="submission" date="2023-06" db="EMBL/GenBank/DDBJ databases">
        <authorList>
            <consortium name="Lawrence Berkeley National Laboratory"/>
            <person name="Ahrendt S."/>
            <person name="Sahu N."/>
            <person name="Indic B."/>
            <person name="Wong-Bajracharya J."/>
            <person name="Merenyi Z."/>
            <person name="Ke H.-M."/>
            <person name="Monk M."/>
            <person name="Kocsube S."/>
            <person name="Drula E."/>
            <person name="Lipzen A."/>
            <person name="Balint B."/>
            <person name="Henrissat B."/>
            <person name="Andreopoulos B."/>
            <person name="Martin F.M."/>
            <person name="Harder C.B."/>
            <person name="Rigling D."/>
            <person name="Ford K.L."/>
            <person name="Foster G.D."/>
            <person name="Pangilinan J."/>
            <person name="Papanicolaou A."/>
            <person name="Barry K."/>
            <person name="LaButti K."/>
            <person name="Viragh M."/>
            <person name="Koriabine M."/>
            <person name="Yan M."/>
            <person name="Riley R."/>
            <person name="Champramary S."/>
            <person name="Plett K.L."/>
            <person name="Tsai I.J."/>
            <person name="Slot J."/>
            <person name="Sipos G."/>
            <person name="Plett J."/>
            <person name="Nagy L.G."/>
            <person name="Grigoriev I.V."/>
        </authorList>
    </citation>
    <scope>NUCLEOTIDE SEQUENCE</scope>
    <source>
        <strain evidence="1">ICMP 16352</strain>
    </source>
</reference>
<dbReference type="Proteomes" id="UP001175227">
    <property type="component" value="Unassembled WGS sequence"/>
</dbReference>
<organism evidence="1 2">
    <name type="scientific">Armillaria novae-zelandiae</name>
    <dbReference type="NCBI Taxonomy" id="153914"/>
    <lineage>
        <taxon>Eukaryota</taxon>
        <taxon>Fungi</taxon>
        <taxon>Dikarya</taxon>
        <taxon>Basidiomycota</taxon>
        <taxon>Agaricomycotina</taxon>
        <taxon>Agaricomycetes</taxon>
        <taxon>Agaricomycetidae</taxon>
        <taxon>Agaricales</taxon>
        <taxon>Marasmiineae</taxon>
        <taxon>Physalacriaceae</taxon>
        <taxon>Armillaria</taxon>
    </lineage>
</organism>
<dbReference type="InterPro" id="IPR032466">
    <property type="entry name" value="Metal_Hydrolase"/>
</dbReference>
<gene>
    <name evidence="1" type="ORF">IW261DRAFT_336213</name>
</gene>
<dbReference type="SUPFAM" id="SSF51556">
    <property type="entry name" value="Metallo-dependent hydrolases"/>
    <property type="match status" value="1"/>
</dbReference>
<sequence length="163" mass="18349">MTVHCFYPEHVSIISIPVSSKCLNIGLSARYMFSPPDVPERVFSQQVQIAVDRGIPITVHTREAAKRIMKEMRSSVTRLAFKASPHGHSLNHLINVAVVVCIWAYIIQSRLQAMNGAYFSSLFFLNMSCFDTTYHSWNHLHKAGGNSAHSLDIDIEVPSRPRP</sequence>
<keyword evidence="2" id="KW-1185">Reference proteome</keyword>
<evidence type="ECO:0000313" key="2">
    <source>
        <dbReference type="Proteomes" id="UP001175227"/>
    </source>
</evidence>
<proteinExistence type="predicted"/>
<dbReference type="Gene3D" id="3.20.20.140">
    <property type="entry name" value="Metal-dependent hydrolases"/>
    <property type="match status" value="1"/>
</dbReference>
<name>A0AA39P4A0_9AGAR</name>
<dbReference type="EMBL" id="JAUEPR010000019">
    <property type="protein sequence ID" value="KAK0476884.1"/>
    <property type="molecule type" value="Genomic_DNA"/>
</dbReference>
<evidence type="ECO:0000313" key="1">
    <source>
        <dbReference type="EMBL" id="KAK0476884.1"/>
    </source>
</evidence>